<organism evidence="1 2">
    <name type="scientific">Trichonephila clavata</name>
    <name type="common">Joro spider</name>
    <name type="synonym">Nephila clavata</name>
    <dbReference type="NCBI Taxonomy" id="2740835"/>
    <lineage>
        <taxon>Eukaryota</taxon>
        <taxon>Metazoa</taxon>
        <taxon>Ecdysozoa</taxon>
        <taxon>Arthropoda</taxon>
        <taxon>Chelicerata</taxon>
        <taxon>Arachnida</taxon>
        <taxon>Araneae</taxon>
        <taxon>Araneomorphae</taxon>
        <taxon>Entelegynae</taxon>
        <taxon>Araneoidea</taxon>
        <taxon>Nephilidae</taxon>
        <taxon>Trichonephila</taxon>
    </lineage>
</organism>
<accession>A0A8X6H6L9</accession>
<dbReference type="AlphaFoldDB" id="A0A8X6H6L9"/>
<sequence>MYSCSFRIVYDEETDLVGCLRDSVNKQDFGMALKETLTTMFTNHKAGVLIATSKSLGVMNYNDKYYFTDSHAWARTVQVPLIPTVKLVLLNVVPLMTLSEFAKALLVQVTYSIPSTT</sequence>
<dbReference type="EMBL" id="BMAO01022270">
    <property type="protein sequence ID" value="GFQ80754.1"/>
    <property type="molecule type" value="Genomic_DNA"/>
</dbReference>
<proteinExistence type="predicted"/>
<name>A0A8X6H6L9_TRICU</name>
<evidence type="ECO:0000313" key="1">
    <source>
        <dbReference type="EMBL" id="GFQ80754.1"/>
    </source>
</evidence>
<dbReference type="OrthoDB" id="10455252at2759"/>
<reference evidence="1" key="1">
    <citation type="submission" date="2020-07" db="EMBL/GenBank/DDBJ databases">
        <title>Multicomponent nature underlies the extraordinary mechanical properties of spider dragline silk.</title>
        <authorList>
            <person name="Kono N."/>
            <person name="Nakamura H."/>
            <person name="Mori M."/>
            <person name="Yoshida Y."/>
            <person name="Ohtoshi R."/>
            <person name="Malay A.D."/>
            <person name="Moran D.A.P."/>
            <person name="Tomita M."/>
            <person name="Numata K."/>
            <person name="Arakawa K."/>
        </authorList>
    </citation>
    <scope>NUCLEOTIDE SEQUENCE</scope>
</reference>
<protein>
    <submittedName>
        <fullName evidence="1">Uncharacterized protein</fullName>
    </submittedName>
</protein>
<dbReference type="Proteomes" id="UP000887116">
    <property type="component" value="Unassembled WGS sequence"/>
</dbReference>
<gene>
    <name evidence="1" type="ORF">TNCT_482281</name>
</gene>
<evidence type="ECO:0000313" key="2">
    <source>
        <dbReference type="Proteomes" id="UP000887116"/>
    </source>
</evidence>
<keyword evidence="2" id="KW-1185">Reference proteome</keyword>
<comment type="caution">
    <text evidence="1">The sequence shown here is derived from an EMBL/GenBank/DDBJ whole genome shotgun (WGS) entry which is preliminary data.</text>
</comment>